<dbReference type="RefSeq" id="WP_099509794.1">
    <property type="nucleotide sequence ID" value="NZ_CP016616.1"/>
</dbReference>
<organism evidence="1">
    <name type="scientific">Microvirga ossetica</name>
    <dbReference type="NCBI Taxonomy" id="1882682"/>
    <lineage>
        <taxon>Bacteria</taxon>
        <taxon>Pseudomonadati</taxon>
        <taxon>Pseudomonadota</taxon>
        <taxon>Alphaproteobacteria</taxon>
        <taxon>Hyphomicrobiales</taxon>
        <taxon>Methylobacteriaceae</taxon>
        <taxon>Microvirga</taxon>
    </lineage>
</organism>
<reference evidence="1" key="1">
    <citation type="submission" date="2016-07" db="EMBL/GenBank/DDBJ databases">
        <title>Microvirga ossetica sp. nov. a new species of rhizobia isolated from root nodules of the legume species Vicia alpestris Steven originated from North Ossetia region in the Caucasus.</title>
        <authorList>
            <person name="Safronova V.I."/>
            <person name="Kuznetsova I.G."/>
            <person name="Sazanova A.L."/>
            <person name="Belimov A."/>
            <person name="Andronov E."/>
            <person name="Osledkin Y.S."/>
            <person name="Onishchuk O.P."/>
            <person name="Kurchak O.N."/>
            <person name="Shaposhnikov A.I."/>
            <person name="Willems A."/>
            <person name="Tikhonovich I.A."/>
        </authorList>
    </citation>
    <scope>NUCLEOTIDE SEQUENCE [LARGE SCALE GENOMIC DNA]</scope>
    <source>
        <strain evidence="1">V5/3M</strain>
    </source>
</reference>
<protein>
    <submittedName>
        <fullName evidence="1">Uncharacterized protein</fullName>
    </submittedName>
</protein>
<dbReference type="AlphaFoldDB" id="A0A1B2EG07"/>
<name>A0A1B2EG07_9HYPH</name>
<dbReference type="EMBL" id="CP016616">
    <property type="protein sequence ID" value="ANY78792.1"/>
    <property type="molecule type" value="Genomic_DNA"/>
</dbReference>
<accession>A0A1B2EG07</accession>
<evidence type="ECO:0000313" key="1">
    <source>
        <dbReference type="EMBL" id="ANY78792.1"/>
    </source>
</evidence>
<dbReference type="KEGG" id="moc:BB934_11615"/>
<dbReference type="OrthoDB" id="8086769at2"/>
<sequence length="59" mass="6282">MNIEDQVRNAIVAELKRQSEVGEQGLRVRSGDAEMITVEGKVNLDELTMAVVGSLAGGP</sequence>
<gene>
    <name evidence="1" type="ORF">BB934_11615</name>
</gene>
<proteinExistence type="predicted"/>